<feature type="compositionally biased region" description="Polar residues" evidence="5">
    <location>
        <begin position="548"/>
        <end position="586"/>
    </location>
</feature>
<evidence type="ECO:0000313" key="8">
    <source>
        <dbReference type="Proteomes" id="UP001162060"/>
    </source>
</evidence>
<dbReference type="EMBL" id="CAKLBY020000004">
    <property type="protein sequence ID" value="CAK7894468.1"/>
    <property type="molecule type" value="Genomic_DNA"/>
</dbReference>
<dbReference type="PROSITE" id="PS51257">
    <property type="entry name" value="PROKAR_LIPOPROTEIN"/>
    <property type="match status" value="1"/>
</dbReference>
<feature type="compositionally biased region" description="Low complexity" evidence="5">
    <location>
        <begin position="303"/>
        <end position="324"/>
    </location>
</feature>
<feature type="compositionally biased region" description="Low complexity" evidence="5">
    <location>
        <begin position="369"/>
        <end position="388"/>
    </location>
</feature>
<dbReference type="PROSITE" id="PS50942">
    <property type="entry name" value="ENTH"/>
    <property type="match status" value="1"/>
</dbReference>
<dbReference type="AlphaFoldDB" id="A0AAV1T0E7"/>
<keyword evidence="3" id="KW-0333">Golgi apparatus</keyword>
<dbReference type="SUPFAM" id="SSF48464">
    <property type="entry name" value="ENTH/VHS domain"/>
    <property type="match status" value="1"/>
</dbReference>
<dbReference type="InterPro" id="IPR008942">
    <property type="entry name" value="ENTH_VHS"/>
</dbReference>
<feature type="compositionally biased region" description="Low complexity" evidence="5">
    <location>
        <begin position="791"/>
        <end position="807"/>
    </location>
</feature>
<dbReference type="Gene3D" id="1.25.10.10">
    <property type="entry name" value="Leucine-rich Repeat Variant"/>
    <property type="match status" value="1"/>
</dbReference>
<feature type="compositionally biased region" description="Basic and acidic residues" evidence="5">
    <location>
        <begin position="434"/>
        <end position="458"/>
    </location>
</feature>
<protein>
    <recommendedName>
        <fullName evidence="6">ENTH domain-containing protein</fullName>
    </recommendedName>
</protein>
<feature type="compositionally biased region" description="Gly residues" evidence="5">
    <location>
        <begin position="389"/>
        <end position="400"/>
    </location>
</feature>
<feature type="region of interest" description="Disordered" evidence="5">
    <location>
        <begin position="298"/>
        <end position="624"/>
    </location>
</feature>
<accession>A0AAV1T0E7</accession>
<reference evidence="7" key="1">
    <citation type="submission" date="2024-01" db="EMBL/GenBank/DDBJ databases">
        <authorList>
            <person name="Webb A."/>
        </authorList>
    </citation>
    <scope>NUCLEOTIDE SEQUENCE</scope>
    <source>
        <strain evidence="7">Pm1</strain>
    </source>
</reference>
<evidence type="ECO:0000256" key="3">
    <source>
        <dbReference type="ARBA" id="ARBA00023034"/>
    </source>
</evidence>
<proteinExistence type="predicted"/>
<dbReference type="InterPro" id="IPR013809">
    <property type="entry name" value="ENTH"/>
</dbReference>
<dbReference type="GO" id="GO:0031410">
    <property type="term" value="C:cytoplasmic vesicle"/>
    <property type="evidence" value="ECO:0007669"/>
    <property type="project" value="UniProtKB-SubCell"/>
</dbReference>
<evidence type="ECO:0000256" key="2">
    <source>
        <dbReference type="ARBA" id="ARBA00004601"/>
    </source>
</evidence>
<dbReference type="Gene3D" id="1.25.40.90">
    <property type="match status" value="1"/>
</dbReference>
<dbReference type="Proteomes" id="UP001162060">
    <property type="component" value="Unassembled WGS sequence"/>
</dbReference>
<evidence type="ECO:0000259" key="6">
    <source>
        <dbReference type="PROSITE" id="PS50942"/>
    </source>
</evidence>
<dbReference type="GO" id="GO:0032588">
    <property type="term" value="C:trans-Golgi network membrane"/>
    <property type="evidence" value="ECO:0007669"/>
    <property type="project" value="TreeGrafter"/>
</dbReference>
<dbReference type="InterPro" id="IPR039273">
    <property type="entry name" value="TEPSIN"/>
</dbReference>
<feature type="compositionally biased region" description="Polar residues" evidence="5">
    <location>
        <begin position="477"/>
        <end position="488"/>
    </location>
</feature>
<feature type="compositionally biased region" description="Low complexity" evidence="5">
    <location>
        <begin position="823"/>
        <end position="855"/>
    </location>
</feature>
<feature type="compositionally biased region" description="Basic and acidic residues" evidence="5">
    <location>
        <begin position="518"/>
        <end position="537"/>
    </location>
</feature>
<gene>
    <name evidence="7" type="ORF">PM001_LOCUS805</name>
</gene>
<feature type="compositionally biased region" description="Low complexity" evidence="5">
    <location>
        <begin position="401"/>
        <end position="412"/>
    </location>
</feature>
<name>A0AAV1T0E7_9STRA</name>
<sequence>MDCEREYLDIQNSCGGGGATSVACNGDRKYSVKFGCTSHRIKAILCKFASHCGCFCCTEPSRPSLCSQFPEITKVVTQTRRAATSTTRAGLRGKRQVSPPFQPALKQIFEAKETASVTSEQPQPSRERTSALPAFLTVATSISPLRADNPTQNKTKHAVKEHAKMDKAVLTRATSKEDAPTPGYLYGEIARMTQHSYETCAKVQDFLIARVKKKHHTVKYKALQVIKHICREGRVDFKREMQKHIPTIKECLQCRGVPDPLKGDEYYRRVRESAKECLDAIYDTDNTPGLSGMGMSARIQGVGANPNNNTGGSSGWSSKIWGGKHSNDSSLSPPPMAGPPMGGYNGAAAPPAGAPYGYPSDPNQGSYGGPAPYGQQQQPYQPEYPQQGSYGGPGGGGNPAFGGAMPPNQYGGAPPPPFHDQKFSGIGNPMYQDPRADEKGFFKGLKEKVASKYSKPDKSTFGGGPPGSANPPDGWSFATNRGPTSGNYGPTPPSYNPEEPYRPTGYTGGGYRPGSHGQDPRESASTQLREKSYDGDRKKGRVGGAWTGTDTPSSHSSSTGMTPNTSHDSRLQNFGGNACNTRSYSRNPDYEYDDAKRREPAQGSRPFPQSAVLSGQTSGAQSDGSYERNLVTALCAPGGMRAIPPKDKMDAFLKSAITLDAEIVGPILEDCLSDDQWTVVSKALATIDALLKTDGCEEFEEYFAESYSEIESCAKSEKAAVRDRATKILHHLGISAEASSSSRELPKSKSKPYSSREQPAAAAEVDLLGSFDDAPPAGSSGSLFSGLHTNASPQQPAQESSQPAPSAHDVSDMFGGLQLQSGTPSTAAAPEAPQAPTAVQAPAPAAPAPTSSTNQTMVLDPLLEPMPTAPSISQGYGGPMNMTMINFNTPQQIAQMQQMQQMQYMQQMQQMQYMQMQQMQGMGGNPGSQVIGAAMTPTGYIAKTIQEPADSLTSDSGFGFMKKKDDSFNFVKDAMKNG</sequence>
<evidence type="ECO:0000256" key="4">
    <source>
        <dbReference type="ARBA" id="ARBA00023329"/>
    </source>
</evidence>
<dbReference type="PANTHER" id="PTHR21514:SF0">
    <property type="entry name" value="AP-4 COMPLEX ACCESSORY SUBUNIT TEPSIN"/>
    <property type="match status" value="1"/>
</dbReference>
<evidence type="ECO:0000256" key="1">
    <source>
        <dbReference type="ARBA" id="ARBA00004541"/>
    </source>
</evidence>
<evidence type="ECO:0000256" key="5">
    <source>
        <dbReference type="SAM" id="MobiDB-lite"/>
    </source>
</evidence>
<dbReference type="Pfam" id="PF01417">
    <property type="entry name" value="ENTH"/>
    <property type="match status" value="1"/>
</dbReference>
<keyword evidence="4" id="KW-0968">Cytoplasmic vesicle</keyword>
<dbReference type="InterPro" id="IPR011989">
    <property type="entry name" value="ARM-like"/>
</dbReference>
<organism evidence="7 8">
    <name type="scientific">Peronospora matthiolae</name>
    <dbReference type="NCBI Taxonomy" id="2874970"/>
    <lineage>
        <taxon>Eukaryota</taxon>
        <taxon>Sar</taxon>
        <taxon>Stramenopiles</taxon>
        <taxon>Oomycota</taxon>
        <taxon>Peronosporomycetes</taxon>
        <taxon>Peronosporales</taxon>
        <taxon>Peronosporaceae</taxon>
        <taxon>Peronospora</taxon>
    </lineage>
</organism>
<comment type="subcellular location">
    <subcellularLocation>
        <location evidence="1">Cytoplasmic vesicle</location>
    </subcellularLocation>
    <subcellularLocation>
        <location evidence="2">Golgi apparatus</location>
        <location evidence="2">trans-Golgi network</location>
    </subcellularLocation>
</comment>
<dbReference type="InterPro" id="IPR035802">
    <property type="entry name" value="ENTH/VHS_tepsin"/>
</dbReference>
<feature type="compositionally biased region" description="Polar residues" evidence="5">
    <location>
        <begin position="611"/>
        <end position="624"/>
    </location>
</feature>
<feature type="compositionally biased region" description="Low complexity" evidence="5">
    <location>
        <begin position="346"/>
        <end position="359"/>
    </location>
</feature>
<dbReference type="SUPFAM" id="SSF48371">
    <property type="entry name" value="ARM repeat"/>
    <property type="match status" value="1"/>
</dbReference>
<dbReference type="CDD" id="cd03572">
    <property type="entry name" value="ENTH_like_Tepsin"/>
    <property type="match status" value="1"/>
</dbReference>
<feature type="compositionally biased region" description="Polar residues" evidence="5">
    <location>
        <begin position="779"/>
        <end position="790"/>
    </location>
</feature>
<feature type="region of interest" description="Disordered" evidence="5">
    <location>
        <begin position="739"/>
        <end position="855"/>
    </location>
</feature>
<dbReference type="InterPro" id="IPR016024">
    <property type="entry name" value="ARM-type_fold"/>
</dbReference>
<feature type="domain" description="ENTH" evidence="6">
    <location>
        <begin position="158"/>
        <end position="291"/>
    </location>
</feature>
<evidence type="ECO:0000313" key="7">
    <source>
        <dbReference type="EMBL" id="CAK7894468.1"/>
    </source>
</evidence>
<comment type="caution">
    <text evidence="7">The sequence shown here is derived from an EMBL/GenBank/DDBJ whole genome shotgun (WGS) entry which is preliminary data.</text>
</comment>
<dbReference type="PANTHER" id="PTHR21514">
    <property type="entry name" value="AP-4 COMPLEX ACCESSORY SUBUNIT TEPSIN"/>
    <property type="match status" value="1"/>
</dbReference>